<proteinExistence type="predicted"/>
<dbReference type="EMBL" id="BAAAZP010000218">
    <property type="protein sequence ID" value="GAA3712768.1"/>
    <property type="molecule type" value="Genomic_DNA"/>
</dbReference>
<evidence type="ECO:0000313" key="3">
    <source>
        <dbReference type="Proteomes" id="UP001500902"/>
    </source>
</evidence>
<dbReference type="Proteomes" id="UP001500902">
    <property type="component" value="Unassembled WGS sequence"/>
</dbReference>
<accession>A0ABP7E3U1</accession>
<comment type="caution">
    <text evidence="2">The sequence shown here is derived from an EMBL/GenBank/DDBJ whole genome shotgun (WGS) entry which is preliminary data.</text>
</comment>
<dbReference type="PANTHER" id="PTHR46637:SF1">
    <property type="entry name" value="BLL5188 PROTEIN"/>
    <property type="match status" value="1"/>
</dbReference>
<dbReference type="Pfam" id="PF13340">
    <property type="entry name" value="DUF4096"/>
    <property type="match status" value="1"/>
</dbReference>
<dbReference type="InterPro" id="IPR025161">
    <property type="entry name" value="IS402-like_dom"/>
</dbReference>
<organism evidence="2 3">
    <name type="scientific">Nonomuraea antimicrobica</name>
    <dbReference type="NCBI Taxonomy" id="561173"/>
    <lineage>
        <taxon>Bacteria</taxon>
        <taxon>Bacillati</taxon>
        <taxon>Actinomycetota</taxon>
        <taxon>Actinomycetes</taxon>
        <taxon>Streptosporangiales</taxon>
        <taxon>Streptosporangiaceae</taxon>
        <taxon>Nonomuraea</taxon>
    </lineage>
</organism>
<protein>
    <recommendedName>
        <fullName evidence="1">Insertion element IS402-like domain-containing protein</fullName>
    </recommendedName>
</protein>
<dbReference type="RefSeq" id="WP_344894443.1">
    <property type="nucleotide sequence ID" value="NZ_BAAAZP010000218.1"/>
</dbReference>
<keyword evidence="3" id="KW-1185">Reference proteome</keyword>
<dbReference type="InterPro" id="IPR052909">
    <property type="entry name" value="Transposase_6_like"/>
</dbReference>
<dbReference type="PANTHER" id="PTHR46637">
    <property type="entry name" value="TIS1421-TRANSPOSASE PROTEIN A"/>
    <property type="match status" value="1"/>
</dbReference>
<evidence type="ECO:0000259" key="1">
    <source>
        <dbReference type="Pfam" id="PF13340"/>
    </source>
</evidence>
<feature type="domain" description="Insertion element IS402-like" evidence="1">
    <location>
        <begin position="6"/>
        <end position="78"/>
    </location>
</feature>
<gene>
    <name evidence="2" type="ORF">GCM10022224_092940</name>
</gene>
<name>A0ABP7E3U1_9ACTN</name>
<reference evidence="3" key="1">
    <citation type="journal article" date="2019" name="Int. J. Syst. Evol. Microbiol.">
        <title>The Global Catalogue of Microorganisms (GCM) 10K type strain sequencing project: providing services to taxonomists for standard genome sequencing and annotation.</title>
        <authorList>
            <consortium name="The Broad Institute Genomics Platform"/>
            <consortium name="The Broad Institute Genome Sequencing Center for Infectious Disease"/>
            <person name="Wu L."/>
            <person name="Ma J."/>
        </authorList>
    </citation>
    <scope>NUCLEOTIDE SEQUENCE [LARGE SCALE GENOMIC DNA]</scope>
    <source>
        <strain evidence="3">JCM 16904</strain>
    </source>
</reference>
<evidence type="ECO:0000313" key="2">
    <source>
        <dbReference type="EMBL" id="GAA3712768.1"/>
    </source>
</evidence>
<sequence>MRHHDLTNAEWERVAALLPIDDAQRNRSTDDRTIVNGLLYQARTGVRWRCLPERYGCWVSIYRRHRRWRADGTWQRLMYALQAGTAHPHQAETPPDFAFPRTHRPGPGSPFTTPLLPHIKDAAVLTSLQHLLGEAIRPRSQ</sequence>